<protein>
    <submittedName>
        <fullName evidence="1">Uncharacterized protein</fullName>
    </submittedName>
</protein>
<evidence type="ECO:0000313" key="2">
    <source>
        <dbReference type="EMBL" id="MDR7336707.1"/>
    </source>
</evidence>
<evidence type="ECO:0000313" key="3">
    <source>
        <dbReference type="Proteomes" id="UP001145799"/>
    </source>
</evidence>
<dbReference type="RefSeq" id="WP_270123645.1">
    <property type="nucleotide sequence ID" value="NZ_BAAAOM010000002.1"/>
</dbReference>
<accession>A0A9X3SZA2</accession>
<reference evidence="2 4" key="2">
    <citation type="submission" date="2023-07" db="EMBL/GenBank/DDBJ databases">
        <title>Sequencing the genomes of 1000 actinobacteria strains.</title>
        <authorList>
            <person name="Klenk H.-P."/>
        </authorList>
    </citation>
    <scope>NUCLEOTIDE SEQUENCE [LARGE SCALE GENOMIC DNA]</scope>
    <source>
        <strain evidence="2 4">DSM 44724</strain>
    </source>
</reference>
<dbReference type="AlphaFoldDB" id="A0A9X3SZA2"/>
<dbReference type="Proteomes" id="UP001183604">
    <property type="component" value="Unassembled WGS sequence"/>
</dbReference>
<proteinExistence type="predicted"/>
<sequence>MFGSIRFFDWNLLGARKLLALLASMAVVHVGSVAEVPAHADHGRHEEK</sequence>
<keyword evidence="4" id="KW-1185">Reference proteome</keyword>
<name>A0A9X3SZA2_9ACTN</name>
<evidence type="ECO:0000313" key="1">
    <source>
        <dbReference type="EMBL" id="MDA1387151.1"/>
    </source>
</evidence>
<dbReference type="EMBL" id="JAVDYD010000001">
    <property type="protein sequence ID" value="MDR7336707.1"/>
    <property type="molecule type" value="Genomic_DNA"/>
</dbReference>
<evidence type="ECO:0000313" key="4">
    <source>
        <dbReference type="Proteomes" id="UP001183604"/>
    </source>
</evidence>
<dbReference type="Proteomes" id="UP001145799">
    <property type="component" value="Unassembled WGS sequence"/>
</dbReference>
<comment type="caution">
    <text evidence="1">The sequence shown here is derived from an EMBL/GenBank/DDBJ whole genome shotgun (WGS) entry which is preliminary data.</text>
</comment>
<organism evidence="1 3">
    <name type="scientific">Glycomyces lechevalierae</name>
    <dbReference type="NCBI Taxonomy" id="256034"/>
    <lineage>
        <taxon>Bacteria</taxon>
        <taxon>Bacillati</taxon>
        <taxon>Actinomycetota</taxon>
        <taxon>Actinomycetes</taxon>
        <taxon>Glycomycetales</taxon>
        <taxon>Glycomycetaceae</taxon>
        <taxon>Glycomyces</taxon>
    </lineage>
</organism>
<dbReference type="EMBL" id="JAPZVQ010000013">
    <property type="protein sequence ID" value="MDA1387151.1"/>
    <property type="molecule type" value="Genomic_DNA"/>
</dbReference>
<gene>
    <name evidence="2" type="ORF">J2S69_000426</name>
    <name evidence="1" type="ORF">O2L01_19305</name>
</gene>
<reference evidence="1" key="1">
    <citation type="submission" date="2022-12" db="EMBL/GenBank/DDBJ databases">
        <title>Gycomyces niveus sp.nov., a novel actinomycete isolated from soil in Shouguang.</title>
        <authorList>
            <person name="Yang X."/>
        </authorList>
    </citation>
    <scope>NUCLEOTIDE SEQUENCE</scope>
    <source>
        <strain evidence="1">DSM 44724</strain>
    </source>
</reference>